<reference evidence="11" key="1">
    <citation type="submission" date="2021-04" db="EMBL/GenBank/DDBJ databases">
        <title>Whole genome sequencing of Enterococci isolates from hospitalized patients.</title>
        <authorList>
            <person name="Ogoti B.M."/>
            <person name="Onyambu F.G."/>
        </authorList>
    </citation>
    <scope>NUCLEOTIDE SEQUENCE</scope>
    <source>
        <strain evidence="11">242</strain>
    </source>
</reference>
<evidence type="ECO:0000256" key="10">
    <source>
        <dbReference type="RuleBase" id="RU004340"/>
    </source>
</evidence>
<dbReference type="Pfam" id="PF02537">
    <property type="entry name" value="CRCB"/>
    <property type="match status" value="1"/>
</dbReference>
<evidence type="ECO:0000256" key="1">
    <source>
        <dbReference type="ARBA" id="ARBA00004651"/>
    </source>
</evidence>
<evidence type="ECO:0000256" key="4">
    <source>
        <dbReference type="ARBA" id="ARBA00022989"/>
    </source>
</evidence>
<comment type="subcellular location">
    <subcellularLocation>
        <location evidence="1">Cell membrane</location>
        <topology evidence="1">Multi-pass membrane protein</topology>
    </subcellularLocation>
</comment>
<evidence type="ECO:0000256" key="2">
    <source>
        <dbReference type="ARBA" id="ARBA00022475"/>
    </source>
</evidence>
<dbReference type="GO" id="GO:0005886">
    <property type="term" value="C:plasma membrane"/>
    <property type="evidence" value="ECO:0007669"/>
    <property type="project" value="UniProtKB-SubCell"/>
</dbReference>
<comment type="caution">
    <text evidence="11">The sequence shown here is derived from an EMBL/GenBank/DDBJ whole genome shotgun (WGS) entry which is preliminary data.</text>
</comment>
<dbReference type="GO" id="GO:0034220">
    <property type="term" value="P:monoatomic ion transmembrane transport"/>
    <property type="evidence" value="ECO:0007669"/>
    <property type="project" value="UniProtKB-KW"/>
</dbReference>
<keyword evidence="6" id="KW-0406">Ion transport</keyword>
<keyword evidence="4" id="KW-1133">Transmembrane helix</keyword>
<name>A0A941FP01_9BACI</name>
<organism evidence="11 12">
    <name type="scientific">Peribacillus frigoritolerans</name>
    <dbReference type="NCBI Taxonomy" id="450367"/>
    <lineage>
        <taxon>Bacteria</taxon>
        <taxon>Bacillati</taxon>
        <taxon>Bacillota</taxon>
        <taxon>Bacilli</taxon>
        <taxon>Bacillales</taxon>
        <taxon>Bacillaceae</taxon>
        <taxon>Peribacillus</taxon>
    </lineage>
</organism>
<evidence type="ECO:0000256" key="5">
    <source>
        <dbReference type="ARBA" id="ARBA00023136"/>
    </source>
</evidence>
<sequence length="74" mass="8576">MNDKWVFRLKKKSFVFFALGSGFCGGFTTMSTFSQEVVNLLQTSLPLAGMYLEPRFYLVWPLVSLDWACLKKER</sequence>
<keyword evidence="6" id="KW-0813">Transport</keyword>
<dbReference type="Proteomes" id="UP000680045">
    <property type="component" value="Unassembled WGS sequence"/>
</dbReference>
<evidence type="ECO:0000256" key="8">
    <source>
        <dbReference type="ARBA" id="ARBA00035585"/>
    </source>
</evidence>
<comment type="catalytic activity">
    <reaction evidence="8">
        <text>fluoride(in) = fluoride(out)</text>
        <dbReference type="Rhea" id="RHEA:76159"/>
        <dbReference type="ChEBI" id="CHEBI:17051"/>
    </reaction>
    <physiologicalReaction direction="left-to-right" evidence="8">
        <dbReference type="Rhea" id="RHEA:76160"/>
    </physiologicalReaction>
</comment>
<keyword evidence="3" id="KW-0812">Transmembrane</keyword>
<evidence type="ECO:0000313" key="12">
    <source>
        <dbReference type="Proteomes" id="UP000680045"/>
    </source>
</evidence>
<proteinExistence type="inferred from homology"/>
<comment type="function">
    <text evidence="9">Fluoride-specific ion channel. Important for reducing fluoride concentration in the cell, thus reducing its toxicity.</text>
</comment>
<keyword evidence="5" id="KW-0472">Membrane</keyword>
<dbReference type="EMBL" id="JAGTPW010000022">
    <property type="protein sequence ID" value="MBR8645010.1"/>
    <property type="molecule type" value="Genomic_DNA"/>
</dbReference>
<accession>A0A941FP01</accession>
<keyword evidence="6" id="KW-0407">Ion channel</keyword>
<evidence type="ECO:0000256" key="7">
    <source>
        <dbReference type="ARBA" id="ARBA00035120"/>
    </source>
</evidence>
<gene>
    <name evidence="11" type="ORF">KEH51_14135</name>
</gene>
<evidence type="ECO:0000313" key="11">
    <source>
        <dbReference type="EMBL" id="MBR8645010.1"/>
    </source>
</evidence>
<protein>
    <recommendedName>
        <fullName evidence="10">Fluoride-specific ion channel</fullName>
    </recommendedName>
</protein>
<comment type="similarity">
    <text evidence="7 10">Belongs to the fluoride channel Fluc/FEX (TC 1.A.43) family.</text>
</comment>
<evidence type="ECO:0000256" key="9">
    <source>
        <dbReference type="ARBA" id="ARBA00049940"/>
    </source>
</evidence>
<evidence type="ECO:0000256" key="6">
    <source>
        <dbReference type="ARBA" id="ARBA00023303"/>
    </source>
</evidence>
<dbReference type="AlphaFoldDB" id="A0A941FP01"/>
<keyword evidence="2" id="KW-1003">Cell membrane</keyword>
<evidence type="ECO:0000256" key="3">
    <source>
        <dbReference type="ARBA" id="ARBA00022692"/>
    </source>
</evidence>
<dbReference type="InterPro" id="IPR003691">
    <property type="entry name" value="FluC"/>
</dbReference>